<dbReference type="Proteomes" id="UP000789375">
    <property type="component" value="Unassembled WGS sequence"/>
</dbReference>
<name>A0A9N8ZAH2_FUNMO</name>
<gene>
    <name evidence="1" type="ORF">FMOSSE_LOCUS3234</name>
</gene>
<sequence length="168" mass="18996">MSLDWGTFLFWCNIFLYWDNLLAWYNTFSAWRITSSTPKEDTEGIVGRDLLGEGIAQSIFEAVPVLEAVLDPEVLANDVVLTLIAFTLATPLRCSVNTTFFPKFSLSLVSALAYPSRTTSALATASLKALATLLCSRKALWKVYEKFYEKQRRSEVTDKLRRALFYVS</sequence>
<comment type="caution">
    <text evidence="1">The sequence shown here is derived from an EMBL/GenBank/DDBJ whole genome shotgun (WGS) entry which is preliminary data.</text>
</comment>
<protein>
    <submittedName>
        <fullName evidence="1">11951_t:CDS:1</fullName>
    </submittedName>
</protein>
<reference evidence="1" key="1">
    <citation type="submission" date="2021-06" db="EMBL/GenBank/DDBJ databases">
        <authorList>
            <person name="Kallberg Y."/>
            <person name="Tangrot J."/>
            <person name="Rosling A."/>
        </authorList>
    </citation>
    <scope>NUCLEOTIDE SEQUENCE</scope>
    <source>
        <strain evidence="1">87-6 pot B 2015</strain>
    </source>
</reference>
<dbReference type="AlphaFoldDB" id="A0A9N8ZAH2"/>
<organism evidence="1 2">
    <name type="scientific">Funneliformis mosseae</name>
    <name type="common">Endomycorrhizal fungus</name>
    <name type="synonym">Glomus mosseae</name>
    <dbReference type="NCBI Taxonomy" id="27381"/>
    <lineage>
        <taxon>Eukaryota</taxon>
        <taxon>Fungi</taxon>
        <taxon>Fungi incertae sedis</taxon>
        <taxon>Mucoromycota</taxon>
        <taxon>Glomeromycotina</taxon>
        <taxon>Glomeromycetes</taxon>
        <taxon>Glomerales</taxon>
        <taxon>Glomeraceae</taxon>
        <taxon>Funneliformis</taxon>
    </lineage>
</organism>
<evidence type="ECO:0000313" key="2">
    <source>
        <dbReference type="Proteomes" id="UP000789375"/>
    </source>
</evidence>
<proteinExistence type="predicted"/>
<dbReference type="EMBL" id="CAJVPP010000464">
    <property type="protein sequence ID" value="CAG8485214.1"/>
    <property type="molecule type" value="Genomic_DNA"/>
</dbReference>
<keyword evidence="2" id="KW-1185">Reference proteome</keyword>
<evidence type="ECO:0000313" key="1">
    <source>
        <dbReference type="EMBL" id="CAG8485214.1"/>
    </source>
</evidence>
<accession>A0A9N8ZAH2</accession>